<evidence type="ECO:0000313" key="3">
    <source>
        <dbReference type="Proteomes" id="UP001597073"/>
    </source>
</evidence>
<reference evidence="3" key="1">
    <citation type="journal article" date="2019" name="Int. J. Syst. Evol. Microbiol.">
        <title>The Global Catalogue of Microorganisms (GCM) 10K type strain sequencing project: providing services to taxonomists for standard genome sequencing and annotation.</title>
        <authorList>
            <consortium name="The Broad Institute Genomics Platform"/>
            <consortium name="The Broad Institute Genome Sequencing Center for Infectious Disease"/>
            <person name="Wu L."/>
            <person name="Ma J."/>
        </authorList>
    </citation>
    <scope>NUCLEOTIDE SEQUENCE [LARGE SCALE GENOMIC DNA]</scope>
    <source>
        <strain evidence="3">CCUG 60742</strain>
    </source>
</reference>
<feature type="transmembrane region" description="Helical" evidence="1">
    <location>
        <begin position="37"/>
        <end position="57"/>
    </location>
</feature>
<keyword evidence="1" id="KW-0812">Transmembrane</keyword>
<dbReference type="EMBL" id="JBHTIA010000003">
    <property type="protein sequence ID" value="MFD0764932.1"/>
    <property type="molecule type" value="Genomic_DNA"/>
</dbReference>
<keyword evidence="3" id="KW-1185">Reference proteome</keyword>
<gene>
    <name evidence="2" type="ORF">ACFQZI_08700</name>
</gene>
<keyword evidence="1" id="KW-1133">Transmembrane helix</keyword>
<name>A0ABW2ZFG2_9SPHI</name>
<protein>
    <submittedName>
        <fullName evidence="2">Uncharacterized protein</fullName>
    </submittedName>
</protein>
<evidence type="ECO:0000313" key="2">
    <source>
        <dbReference type="EMBL" id="MFD0764932.1"/>
    </source>
</evidence>
<evidence type="ECO:0000256" key="1">
    <source>
        <dbReference type="SAM" id="Phobius"/>
    </source>
</evidence>
<comment type="caution">
    <text evidence="2">The sequence shown here is derived from an EMBL/GenBank/DDBJ whole genome shotgun (WGS) entry which is preliminary data.</text>
</comment>
<organism evidence="2 3">
    <name type="scientific">Mucilaginibacter lutimaris</name>
    <dbReference type="NCBI Taxonomy" id="931629"/>
    <lineage>
        <taxon>Bacteria</taxon>
        <taxon>Pseudomonadati</taxon>
        <taxon>Bacteroidota</taxon>
        <taxon>Sphingobacteriia</taxon>
        <taxon>Sphingobacteriales</taxon>
        <taxon>Sphingobacteriaceae</taxon>
        <taxon>Mucilaginibacter</taxon>
    </lineage>
</organism>
<dbReference type="RefSeq" id="WP_377141211.1">
    <property type="nucleotide sequence ID" value="NZ_JBHTIA010000003.1"/>
</dbReference>
<keyword evidence="1" id="KW-0472">Membrane</keyword>
<dbReference type="Proteomes" id="UP001597073">
    <property type="component" value="Unassembled WGS sequence"/>
</dbReference>
<sequence>MLRFIKKYYLATFAGFFVGALIKELLTKSDNSFAKNLLIALVTAFAVSLIAGTLFYFKDTRWGPKTRGKLFNKKPFTDLFMAGFKQHDDVLVGVVNRYTVIVNYTWPNGVSAIAINVLFDSAASNLTKDRITEIRIRHKFKLKGLLNQEYMMKDGVIGWMLTYNFTLPKYEEIISVAEGMIEVLKLEGLKPVECNKNEKPNLVAGEVTSFGFAG</sequence>
<accession>A0ABW2ZFG2</accession>
<proteinExistence type="predicted"/>